<dbReference type="InterPro" id="IPR052815">
    <property type="entry name" value="PDCD2-like_regulator"/>
</dbReference>
<keyword evidence="5" id="KW-1185">Reference proteome</keyword>
<sequence length="762" mass="82323">MYLLCQVYAANLSLPRGTPNAFLDRILYVFGCNKASCSKLSGSFAVIRAIKAPHLKQPVAPSTQQFPTPLKKSTSNISTNVITNLNVTVKIGNSSNTSKKTPQQPQKQRKPSIYTTAASFGDTLIGNQFNGVSVDGDIFGSFSDDFPSFGTSEKSIKNSNSNDEILKLLDARDKKYASWMDDLNENDDSDDNTGQTQVQNDSKNSEKSENGGNQSNTKSIAAKKKQDTNKQKKIIREEKENTIADLSELEDGVDQLQISPADISLNPDAPSFPGYALEFVDDSTQANIIGNLAADNLSHEMKLLQEYQKSESIDIRTIIERAAGIPSGYSRKGSTKQQDDDGKSQVTGWEGEVYEKTQIRSITKSFKKFQKTVAKNPEQCLRYGFNESPLNYNDNPFLDPPPCPHCNGARTFEMQLMPALLTFLPVEEHAEAVAAKTSSMLSKKESGSTATTTVPSLANVSTKGVDFGTVLVYSCSKNCVPPSGGDVRYSDEIVVVQHEECMRVVIKFGGAAITEKSTNTHQIKKQTIRKSIGQIVAAMKDCKRSETALEVIIVCGVGPFGHSNVTRYGIARGIKTAVQKAGPAILSANAGLELEFVPAHQIVCTEECGLRTAWFDSARINAVLAAGCIPVTTGCMVPDKDPAWGYSVFSGDAIVAQIVTTLNPDLILMGTDVAGIYSGDPKLDQDVELIPLINFDNLDCVLRESVSGSTVVDVTGGMQGKLEKLAGSVGSCPTIVFKLDQESCLYDGIVFGEIAGSTQLSF</sequence>
<dbReference type="Pfam" id="PF04194">
    <property type="entry name" value="PDCD2_C"/>
    <property type="match status" value="1"/>
</dbReference>
<comment type="caution">
    <text evidence="4">The sequence shown here is derived from an EMBL/GenBank/DDBJ whole genome shotgun (WGS) entry which is preliminary data.</text>
</comment>
<accession>A0AAD5TFD3</accession>
<dbReference type="InterPro" id="IPR007320">
    <property type="entry name" value="PDCD2_C"/>
</dbReference>
<dbReference type="Gene3D" id="3.40.1160.10">
    <property type="entry name" value="Acetylglutamate kinase-like"/>
    <property type="match status" value="1"/>
</dbReference>
<evidence type="ECO:0000259" key="3">
    <source>
        <dbReference type="Pfam" id="PF04194"/>
    </source>
</evidence>
<evidence type="ECO:0000256" key="1">
    <source>
        <dbReference type="SAM" id="MobiDB-lite"/>
    </source>
</evidence>
<feature type="compositionally biased region" description="Acidic residues" evidence="1">
    <location>
        <begin position="182"/>
        <end position="191"/>
    </location>
</feature>
<evidence type="ECO:0000313" key="5">
    <source>
        <dbReference type="Proteomes" id="UP001211907"/>
    </source>
</evidence>
<dbReference type="AlphaFoldDB" id="A0AAD5TFD3"/>
<dbReference type="PANTHER" id="PTHR46421">
    <property type="entry name" value="PROGRAMMED CELL DEATH PROTEIN 2-LIKE"/>
    <property type="match status" value="1"/>
</dbReference>
<dbReference type="GO" id="GO:0005737">
    <property type="term" value="C:cytoplasm"/>
    <property type="evidence" value="ECO:0007669"/>
    <property type="project" value="InterPro"/>
</dbReference>
<dbReference type="SUPFAM" id="SSF53633">
    <property type="entry name" value="Carbamate kinase-like"/>
    <property type="match status" value="1"/>
</dbReference>
<feature type="domain" description="Programmed cell death protein 2 C-terminal" evidence="3">
    <location>
        <begin position="364"/>
        <end position="497"/>
    </location>
</feature>
<organism evidence="4 5">
    <name type="scientific">Physocladia obscura</name>
    <dbReference type="NCBI Taxonomy" id="109957"/>
    <lineage>
        <taxon>Eukaryota</taxon>
        <taxon>Fungi</taxon>
        <taxon>Fungi incertae sedis</taxon>
        <taxon>Chytridiomycota</taxon>
        <taxon>Chytridiomycota incertae sedis</taxon>
        <taxon>Chytridiomycetes</taxon>
        <taxon>Chytridiales</taxon>
        <taxon>Chytriomycetaceae</taxon>
        <taxon>Physocladia</taxon>
    </lineage>
</organism>
<dbReference type="InterPro" id="IPR036393">
    <property type="entry name" value="AceGlu_kinase-like_sf"/>
</dbReference>
<dbReference type="EMBL" id="JADGJH010000031">
    <property type="protein sequence ID" value="KAJ3141441.1"/>
    <property type="molecule type" value="Genomic_DNA"/>
</dbReference>
<dbReference type="Proteomes" id="UP001211907">
    <property type="component" value="Unassembled WGS sequence"/>
</dbReference>
<name>A0AAD5TFD3_9FUNG</name>
<evidence type="ECO:0000313" key="4">
    <source>
        <dbReference type="EMBL" id="KAJ3141441.1"/>
    </source>
</evidence>
<feature type="compositionally biased region" description="Basic and acidic residues" evidence="1">
    <location>
        <begin position="224"/>
        <end position="236"/>
    </location>
</feature>
<gene>
    <name evidence="4" type="ORF">HK100_006658</name>
</gene>
<protein>
    <recommendedName>
        <fullName evidence="6">Isopentenyl phosphate kinase</fullName>
    </recommendedName>
</protein>
<feature type="region of interest" description="Disordered" evidence="1">
    <location>
        <begin position="92"/>
        <end position="112"/>
    </location>
</feature>
<evidence type="ECO:0008006" key="6">
    <source>
        <dbReference type="Google" id="ProtNLM"/>
    </source>
</evidence>
<feature type="compositionally biased region" description="Polar residues" evidence="1">
    <location>
        <begin position="210"/>
        <end position="219"/>
    </location>
</feature>
<feature type="compositionally biased region" description="Polar residues" evidence="1">
    <location>
        <begin position="193"/>
        <end position="202"/>
    </location>
</feature>
<reference evidence="4" key="1">
    <citation type="submission" date="2020-05" db="EMBL/GenBank/DDBJ databases">
        <title>Phylogenomic resolution of chytrid fungi.</title>
        <authorList>
            <person name="Stajich J.E."/>
            <person name="Amses K."/>
            <person name="Simmons R."/>
            <person name="Seto K."/>
            <person name="Myers J."/>
            <person name="Bonds A."/>
            <person name="Quandt C.A."/>
            <person name="Barry K."/>
            <person name="Liu P."/>
            <person name="Grigoriev I."/>
            <person name="Longcore J.E."/>
            <person name="James T.Y."/>
        </authorList>
    </citation>
    <scope>NUCLEOTIDE SEQUENCE</scope>
    <source>
        <strain evidence="4">JEL0513</strain>
    </source>
</reference>
<feature type="region of interest" description="Disordered" evidence="1">
    <location>
        <begin position="181"/>
        <end position="236"/>
    </location>
</feature>
<dbReference type="InterPro" id="IPR001048">
    <property type="entry name" value="Asp/Glu/Uridylate_kinase"/>
</dbReference>
<dbReference type="Pfam" id="PF00696">
    <property type="entry name" value="AA_kinase"/>
    <property type="match status" value="1"/>
</dbReference>
<proteinExistence type="predicted"/>
<feature type="region of interest" description="Disordered" evidence="1">
    <location>
        <begin position="326"/>
        <end position="348"/>
    </location>
</feature>
<dbReference type="PANTHER" id="PTHR46421:SF1">
    <property type="entry name" value="PROGRAMMED CELL DEATH PROTEIN 2-LIKE"/>
    <property type="match status" value="1"/>
</dbReference>
<dbReference type="GO" id="GO:1901607">
    <property type="term" value="P:alpha-amino acid biosynthetic process"/>
    <property type="evidence" value="ECO:0007669"/>
    <property type="project" value="UniProtKB-ARBA"/>
</dbReference>
<feature type="domain" description="Aspartate/glutamate/uridylate kinase" evidence="2">
    <location>
        <begin position="502"/>
        <end position="726"/>
    </location>
</feature>
<evidence type="ECO:0000259" key="2">
    <source>
        <dbReference type="Pfam" id="PF00696"/>
    </source>
</evidence>